<keyword evidence="8 9" id="KW-0386">Hypusine biosynthesis</keyword>
<comment type="catalytic activity">
    <reaction evidence="1 9">
        <text>[eIF5A protein]-deoxyhypusine + AH2 + O2 = [eIF5A protein]-hypusine + A + H2O</text>
        <dbReference type="Rhea" id="RHEA:14101"/>
        <dbReference type="Rhea" id="RHEA-COMP:10144"/>
        <dbReference type="Rhea" id="RHEA-COMP:12592"/>
        <dbReference type="ChEBI" id="CHEBI:13193"/>
        <dbReference type="ChEBI" id="CHEBI:15377"/>
        <dbReference type="ChEBI" id="CHEBI:15379"/>
        <dbReference type="ChEBI" id="CHEBI:17499"/>
        <dbReference type="ChEBI" id="CHEBI:82657"/>
        <dbReference type="ChEBI" id="CHEBI:91175"/>
        <dbReference type="EC" id="1.14.99.29"/>
    </reaction>
</comment>
<keyword evidence="11" id="KW-1185">Reference proteome</keyword>
<evidence type="ECO:0000256" key="8">
    <source>
        <dbReference type="ARBA" id="ARBA00023256"/>
    </source>
</evidence>
<keyword evidence="5 9" id="KW-0560">Oxidoreductase</keyword>
<feature type="binding site" evidence="9">
    <location>
        <position position="268"/>
    </location>
    <ligand>
        <name>Fe cation</name>
        <dbReference type="ChEBI" id="CHEBI:24875"/>
        <label>2</label>
    </ligand>
</feature>
<evidence type="ECO:0000313" key="11">
    <source>
        <dbReference type="Proteomes" id="UP001208570"/>
    </source>
</evidence>
<keyword evidence="7 9" id="KW-0503">Monooxygenase</keyword>
<comment type="function">
    <text evidence="9">Catalyzes the hydroxylation of the N(6)-(4-aminobutyl)-L-lysine intermediate to form hypusine, an essential post-translational modification only found in mature eIF-5A factor.</text>
</comment>
<evidence type="ECO:0000256" key="7">
    <source>
        <dbReference type="ARBA" id="ARBA00023033"/>
    </source>
</evidence>
<dbReference type="FunFam" id="1.25.10.10:FF:000099">
    <property type="entry name" value="Deoxyhypusine hydroxylase"/>
    <property type="match status" value="1"/>
</dbReference>
<evidence type="ECO:0000256" key="5">
    <source>
        <dbReference type="ARBA" id="ARBA00023002"/>
    </source>
</evidence>
<proteinExistence type="inferred from homology"/>
<comment type="caution">
    <text evidence="10">The sequence shown here is derived from an EMBL/GenBank/DDBJ whole genome shotgun (WGS) entry which is preliminary data.</text>
</comment>
<comment type="pathway">
    <text evidence="2 9">Protein modification; eIF5A hypusination.</text>
</comment>
<evidence type="ECO:0000313" key="10">
    <source>
        <dbReference type="EMBL" id="KAK2149880.1"/>
    </source>
</evidence>
<dbReference type="SMART" id="SM00567">
    <property type="entry name" value="EZ_HEAT"/>
    <property type="match status" value="6"/>
</dbReference>
<evidence type="ECO:0000256" key="6">
    <source>
        <dbReference type="ARBA" id="ARBA00023004"/>
    </source>
</evidence>
<dbReference type="EC" id="1.14.99.29" evidence="9"/>
<protein>
    <recommendedName>
        <fullName evidence="9">Deoxyhypusine hydroxylase</fullName>
        <shortName evidence="9">DOHH</shortName>
        <ecNumber evidence="9">1.14.99.29</ecNumber>
    </recommendedName>
    <alternativeName>
        <fullName evidence="9">Deoxyhypusine dioxygenase</fullName>
    </alternativeName>
    <alternativeName>
        <fullName evidence="9">Deoxyhypusine monooxygenase</fullName>
    </alternativeName>
</protein>
<comment type="cofactor">
    <cofactor evidence="9">
        <name>Fe(2+)</name>
        <dbReference type="ChEBI" id="CHEBI:29033"/>
    </cofactor>
    <text evidence="9">Binds 2 Fe(2+) ions per subunit.</text>
</comment>
<dbReference type="Pfam" id="PF13646">
    <property type="entry name" value="HEAT_2"/>
    <property type="match status" value="2"/>
</dbReference>
<feature type="binding site" evidence="9">
    <location>
        <position position="236"/>
    </location>
    <ligand>
        <name>Fe cation</name>
        <dbReference type="ChEBI" id="CHEBI:24875"/>
        <label>2</label>
    </ligand>
</feature>
<organism evidence="10 11">
    <name type="scientific">Paralvinella palmiformis</name>
    <dbReference type="NCBI Taxonomy" id="53620"/>
    <lineage>
        <taxon>Eukaryota</taxon>
        <taxon>Metazoa</taxon>
        <taxon>Spiralia</taxon>
        <taxon>Lophotrochozoa</taxon>
        <taxon>Annelida</taxon>
        <taxon>Polychaeta</taxon>
        <taxon>Sedentaria</taxon>
        <taxon>Canalipalpata</taxon>
        <taxon>Terebellida</taxon>
        <taxon>Terebelliformia</taxon>
        <taxon>Alvinellidae</taxon>
        <taxon>Paralvinella</taxon>
    </lineage>
</organism>
<dbReference type="InterPro" id="IPR027517">
    <property type="entry name" value="Deoxyhypusine_hydroxylase"/>
</dbReference>
<dbReference type="HAMAP" id="MF_03101">
    <property type="entry name" value="Deoxyhypusine_hydroxylase"/>
    <property type="match status" value="1"/>
</dbReference>
<keyword evidence="3 9" id="KW-0479">Metal-binding</keyword>
<dbReference type="PANTHER" id="PTHR12697">
    <property type="entry name" value="PBS LYASE HEAT-LIKE PROTEIN"/>
    <property type="match status" value="1"/>
</dbReference>
<dbReference type="Gene3D" id="1.25.10.10">
    <property type="entry name" value="Leucine-rich Repeat Variant"/>
    <property type="match status" value="2"/>
</dbReference>
<dbReference type="InterPro" id="IPR016024">
    <property type="entry name" value="ARM-type_fold"/>
</dbReference>
<feature type="binding site" evidence="9">
    <location>
        <position position="269"/>
    </location>
    <ligand>
        <name>Fe cation</name>
        <dbReference type="ChEBI" id="CHEBI:24875"/>
        <label>2</label>
    </ligand>
</feature>
<dbReference type="PANTHER" id="PTHR12697:SF5">
    <property type="entry name" value="DEOXYHYPUSINE HYDROXYLASE"/>
    <property type="match status" value="1"/>
</dbReference>
<accession>A0AAD9JCF4</accession>
<dbReference type="EMBL" id="JAODUP010000433">
    <property type="protein sequence ID" value="KAK2149880.1"/>
    <property type="molecule type" value="Genomic_DNA"/>
</dbReference>
<dbReference type="GO" id="GO:0046872">
    <property type="term" value="F:metal ion binding"/>
    <property type="evidence" value="ECO:0007669"/>
    <property type="project" value="UniProtKB-KW"/>
</dbReference>
<evidence type="ECO:0000256" key="4">
    <source>
        <dbReference type="ARBA" id="ARBA00022737"/>
    </source>
</evidence>
<dbReference type="InterPro" id="IPR011989">
    <property type="entry name" value="ARM-like"/>
</dbReference>
<dbReference type="SUPFAM" id="SSF48371">
    <property type="entry name" value="ARM repeat"/>
    <property type="match status" value="2"/>
</dbReference>
<keyword evidence="6 9" id="KW-0408">Iron</keyword>
<dbReference type="AlphaFoldDB" id="A0AAD9JCF4"/>
<sequence>MGLFDQESIVSVGKILRDKSRPLAERFRALFTLRNVGGELAISNIAACFDDSSALLKHECAYCLGQMQDPSAIPLLTSVLRDTQQDVMLELVEIVSPIQRFIQPDVLVSTANFPESACEALGAIGRSDVLEFLKEYCNDPATELAETCQLAVERIQWLQSKEASHQSTNCAYSSVDPAPPCEGLATEELRKVLLDETRPLFSRYRAMFALRNRGDETSILALTEGLQCKSALFRHEIAYVLGQIQHEAAVECLQHNLSDTAENYMVRHECAEALGSIATDESMKSLEKYLSDEEQVVRESCEVALDMCEYERSGQFQYADGLNRVTEETCASCH</sequence>
<dbReference type="GO" id="GO:0019135">
    <property type="term" value="F:deoxyhypusine monooxygenase activity"/>
    <property type="evidence" value="ECO:0007669"/>
    <property type="project" value="UniProtKB-UniRule"/>
</dbReference>
<evidence type="ECO:0000256" key="3">
    <source>
        <dbReference type="ARBA" id="ARBA00022723"/>
    </source>
</evidence>
<feature type="binding site" evidence="9">
    <location>
        <position position="58"/>
    </location>
    <ligand>
        <name>Fe cation</name>
        <dbReference type="ChEBI" id="CHEBI:24875"/>
        <label>1</label>
    </ligand>
</feature>
<comment type="similarity">
    <text evidence="9">Belongs to the deoxyhypusine hydroxylase family.</text>
</comment>
<evidence type="ECO:0000256" key="9">
    <source>
        <dbReference type="HAMAP-Rule" id="MF_03101"/>
    </source>
</evidence>
<evidence type="ECO:0000256" key="1">
    <source>
        <dbReference type="ARBA" id="ARBA00000068"/>
    </source>
</evidence>
<feature type="binding site" evidence="9">
    <location>
        <position position="59"/>
    </location>
    <ligand>
        <name>Fe cation</name>
        <dbReference type="ChEBI" id="CHEBI:24875"/>
        <label>1</label>
    </ligand>
</feature>
<feature type="binding site" evidence="9">
    <location>
        <position position="235"/>
    </location>
    <ligand>
        <name>Fe cation</name>
        <dbReference type="ChEBI" id="CHEBI:24875"/>
        <label>2</label>
    </ligand>
</feature>
<dbReference type="InterPro" id="IPR004155">
    <property type="entry name" value="PBS_lyase_HEAT"/>
</dbReference>
<evidence type="ECO:0000256" key="2">
    <source>
        <dbReference type="ARBA" id="ARBA00005041"/>
    </source>
</evidence>
<name>A0AAD9JCF4_9ANNE</name>
<comment type="caution">
    <text evidence="9">Lacks conserved residue(s) required for the propagation of feature annotation.</text>
</comment>
<gene>
    <name evidence="10" type="ORF">LSH36_433g03023</name>
</gene>
<dbReference type="Proteomes" id="UP001208570">
    <property type="component" value="Unassembled WGS sequence"/>
</dbReference>
<keyword evidence="4" id="KW-0677">Repeat</keyword>
<reference evidence="10" key="1">
    <citation type="journal article" date="2023" name="Mol. Biol. Evol.">
        <title>Third-Generation Sequencing Reveals the Adaptive Role of the Epigenome in Three Deep-Sea Polychaetes.</title>
        <authorList>
            <person name="Perez M."/>
            <person name="Aroh O."/>
            <person name="Sun Y."/>
            <person name="Lan Y."/>
            <person name="Juniper S.K."/>
            <person name="Young C.R."/>
            <person name="Angers B."/>
            <person name="Qian P.Y."/>
        </authorList>
    </citation>
    <scope>NUCLEOTIDE SEQUENCE</scope>
    <source>
        <strain evidence="10">P08H-3</strain>
    </source>
</reference>